<protein>
    <submittedName>
        <fullName evidence="4">Exported protein</fullName>
    </submittedName>
</protein>
<dbReference type="PATRIC" id="fig|862908.3.peg.1861"/>
<gene>
    <name evidence="4" type="ordered locus">BMS_1962</name>
</gene>
<dbReference type="Gene3D" id="3.40.190.10">
    <property type="entry name" value="Periplasmic binding protein-like II"/>
    <property type="match status" value="2"/>
</dbReference>
<evidence type="ECO:0000259" key="3">
    <source>
        <dbReference type="SMART" id="SM00062"/>
    </source>
</evidence>
<feature type="chain" id="PRO_5003154426" evidence="2">
    <location>
        <begin position="20"/>
        <end position="235"/>
    </location>
</feature>
<dbReference type="PANTHER" id="PTHR35936:SF19">
    <property type="entry name" value="AMINO-ACID-BINDING PROTEIN YXEM-RELATED"/>
    <property type="match status" value="1"/>
</dbReference>
<dbReference type="InterPro" id="IPR001638">
    <property type="entry name" value="Solute-binding_3/MltF_N"/>
</dbReference>
<dbReference type="Proteomes" id="UP000008963">
    <property type="component" value="Chromosome"/>
</dbReference>
<dbReference type="EMBL" id="FQ312005">
    <property type="protein sequence ID" value="CBW26777.1"/>
    <property type="molecule type" value="Genomic_DNA"/>
</dbReference>
<dbReference type="SMART" id="SM00062">
    <property type="entry name" value="PBPb"/>
    <property type="match status" value="1"/>
</dbReference>
<dbReference type="OrthoDB" id="5294759at2"/>
<dbReference type="Pfam" id="PF00497">
    <property type="entry name" value="SBP_bac_3"/>
    <property type="match status" value="1"/>
</dbReference>
<dbReference type="SUPFAM" id="SSF53850">
    <property type="entry name" value="Periplasmic binding protein-like II"/>
    <property type="match status" value="1"/>
</dbReference>
<keyword evidence="5" id="KW-1185">Reference proteome</keyword>
<evidence type="ECO:0000313" key="5">
    <source>
        <dbReference type="Proteomes" id="UP000008963"/>
    </source>
</evidence>
<sequence length="235" mass="26746">MHFNILALFLLILSTPALTKEFKCSMAEGYAPFQYLEKREMKGLDVELVQIFNEIGPHKITLSSDKWDNLVSELYHTSGIDCLIGMEKTPSRLKIFKFSDTLYTRKSALIVLANSKIEKLKHLGARVVCGDKDSNLEYEIVNLSKIPIRMVYMETKEKCMKALASGVVAAAIMPKKVAHFIASKFKIEIKSILEAKKAMDVGFAFKKKDKIDLKDFNEQLKKVIQSKSYRSLIKK</sequence>
<name>E1X2L0_HALMS</name>
<dbReference type="HOGENOM" id="CLU_019602_18_5_7"/>
<dbReference type="RefSeq" id="WP_014244558.1">
    <property type="nucleotide sequence ID" value="NC_016620.1"/>
</dbReference>
<feature type="signal peptide" evidence="2">
    <location>
        <begin position="1"/>
        <end position="19"/>
    </location>
</feature>
<keyword evidence="1 2" id="KW-0732">Signal</keyword>
<proteinExistence type="predicted"/>
<evidence type="ECO:0000256" key="1">
    <source>
        <dbReference type="ARBA" id="ARBA00022729"/>
    </source>
</evidence>
<evidence type="ECO:0000313" key="4">
    <source>
        <dbReference type="EMBL" id="CBW26777.1"/>
    </source>
</evidence>
<accession>E1X2L0</accession>
<dbReference type="eggNOG" id="COG0834">
    <property type="taxonomic scope" value="Bacteria"/>
</dbReference>
<dbReference type="AlphaFoldDB" id="E1X2L0"/>
<evidence type="ECO:0000256" key="2">
    <source>
        <dbReference type="SAM" id="SignalP"/>
    </source>
</evidence>
<feature type="domain" description="Solute-binding protein family 3/N-terminal" evidence="3">
    <location>
        <begin position="21"/>
        <end position="233"/>
    </location>
</feature>
<dbReference type="PANTHER" id="PTHR35936">
    <property type="entry name" value="MEMBRANE-BOUND LYTIC MUREIN TRANSGLYCOSYLASE F"/>
    <property type="match status" value="1"/>
</dbReference>
<organism evidence="4 5">
    <name type="scientific">Halobacteriovorax marinus (strain ATCC BAA-682 / DSM 15412 / SJ)</name>
    <name type="common">Bacteriovorax marinus</name>
    <dbReference type="NCBI Taxonomy" id="862908"/>
    <lineage>
        <taxon>Bacteria</taxon>
        <taxon>Pseudomonadati</taxon>
        <taxon>Bdellovibrionota</taxon>
        <taxon>Bacteriovoracia</taxon>
        <taxon>Bacteriovoracales</taxon>
        <taxon>Halobacteriovoraceae</taxon>
        <taxon>Halobacteriovorax</taxon>
    </lineage>
</organism>
<dbReference type="KEGG" id="bmx:BMS_1962"/>
<reference evidence="5" key="1">
    <citation type="journal article" date="2013" name="ISME J.">
        <title>A small predatory core genome in the divergent marine Bacteriovorax marinus SJ and the terrestrial Bdellovibrio bacteriovorus.</title>
        <authorList>
            <person name="Crossman L.C."/>
            <person name="Chen H."/>
            <person name="Cerdeno-Tarraga A.M."/>
            <person name="Brooks K."/>
            <person name="Quail M.A."/>
            <person name="Pineiro S.A."/>
            <person name="Hobley L."/>
            <person name="Sockett R.E."/>
            <person name="Bentley S.D."/>
            <person name="Parkhill J."/>
            <person name="Williams H.N."/>
            <person name="Stine O.C."/>
        </authorList>
    </citation>
    <scope>NUCLEOTIDE SEQUENCE [LARGE SCALE GENOMIC DNA]</scope>
    <source>
        <strain evidence="5">ATCC BAA-682 / DSM 15412 / SJ</strain>
    </source>
</reference>